<comment type="cofactor">
    <cofactor evidence="4">
        <name>Zn(2+)</name>
        <dbReference type="ChEBI" id="CHEBI:29105"/>
    </cofactor>
    <text evidence="4">Binds 1 zinc ion per subunit.</text>
</comment>
<keyword evidence="8" id="KW-1185">Reference proteome</keyword>
<dbReference type="Pfam" id="PF00465">
    <property type="entry name" value="Fe-ADH"/>
    <property type="match status" value="1"/>
</dbReference>
<dbReference type="PROSITE" id="PS00913">
    <property type="entry name" value="ADH_IRON_1"/>
    <property type="match status" value="1"/>
</dbReference>
<evidence type="ECO:0000256" key="2">
    <source>
        <dbReference type="ARBA" id="ARBA00022723"/>
    </source>
</evidence>
<evidence type="ECO:0000256" key="5">
    <source>
        <dbReference type="PIRSR" id="PIRSR000112-3"/>
    </source>
</evidence>
<dbReference type="InterPro" id="IPR001670">
    <property type="entry name" value="ADH_Fe/GldA"/>
</dbReference>
<evidence type="ECO:0000256" key="1">
    <source>
        <dbReference type="ARBA" id="ARBA00007358"/>
    </source>
</evidence>
<evidence type="ECO:0000256" key="4">
    <source>
        <dbReference type="PIRSR" id="PIRSR000112-1"/>
    </source>
</evidence>
<feature type="binding site" evidence="5">
    <location>
        <position position="132"/>
    </location>
    <ligand>
        <name>NAD(+)</name>
        <dbReference type="ChEBI" id="CHEBI:57540"/>
    </ligand>
</feature>
<reference evidence="7 8" key="1">
    <citation type="journal article" date="2015" name="Genome Biol. Evol.">
        <title>Comparative Genomics of Listeria Sensu Lato: Genus-Wide Differences in Evolutionary Dynamics and the Progressive Gain of Complex, Potentially Pathogenicity-Related Traits through Lateral Gene Transfer.</title>
        <authorList>
            <person name="Chiara M."/>
            <person name="Caruso M."/>
            <person name="D'Erchia A.M."/>
            <person name="Manzari C."/>
            <person name="Fraccalvieri R."/>
            <person name="Goffredo E."/>
            <person name="Latorre L."/>
            <person name="Miccolupo A."/>
            <person name="Padalino I."/>
            <person name="Santagada G."/>
            <person name="Chiocco D."/>
            <person name="Pesole G."/>
            <person name="Horner D.S."/>
            <person name="Parisi A."/>
        </authorList>
    </citation>
    <scope>NUCLEOTIDE SEQUENCE [LARGE SCALE GENOMIC DNA]</scope>
    <source>
        <strain evidence="7 8">1991</strain>
    </source>
</reference>
<accession>A0A0J8GB55</accession>
<feature type="binding site" evidence="5">
    <location>
        <begin position="95"/>
        <end position="99"/>
    </location>
    <ligand>
        <name>NAD(+)</name>
        <dbReference type="ChEBI" id="CHEBI:57540"/>
    </ligand>
</feature>
<dbReference type="GO" id="GO:0016614">
    <property type="term" value="F:oxidoreductase activity, acting on CH-OH group of donors"/>
    <property type="evidence" value="ECO:0007669"/>
    <property type="project" value="InterPro"/>
</dbReference>
<comment type="similarity">
    <text evidence="1">Belongs to the iron-containing alcohol dehydrogenase family.</text>
</comment>
<dbReference type="PANTHER" id="PTHR43616:SF3">
    <property type="entry name" value="HYDROXYCARBOXYLATE DEHYDROGENASE A"/>
    <property type="match status" value="1"/>
</dbReference>
<evidence type="ECO:0000256" key="3">
    <source>
        <dbReference type="ARBA" id="ARBA00023002"/>
    </source>
</evidence>
<dbReference type="Gene3D" id="3.40.50.1970">
    <property type="match status" value="1"/>
</dbReference>
<dbReference type="CDD" id="cd08172">
    <property type="entry name" value="GlyDH-like"/>
    <property type="match status" value="1"/>
</dbReference>
<keyword evidence="4" id="KW-0862">Zinc</keyword>
<dbReference type="PANTHER" id="PTHR43616">
    <property type="entry name" value="GLYCEROL DEHYDROGENASE"/>
    <property type="match status" value="1"/>
</dbReference>
<dbReference type="InterPro" id="IPR016205">
    <property type="entry name" value="Glycerol_DH"/>
</dbReference>
<dbReference type="GO" id="GO:0046872">
    <property type="term" value="F:metal ion binding"/>
    <property type="evidence" value="ECO:0007669"/>
    <property type="project" value="UniProtKB-KW"/>
</dbReference>
<feature type="binding site" evidence="4">
    <location>
        <position position="256"/>
    </location>
    <ligand>
        <name>glycerol</name>
        <dbReference type="ChEBI" id="CHEBI:17754"/>
    </ligand>
</feature>
<evidence type="ECO:0000313" key="8">
    <source>
        <dbReference type="Proteomes" id="UP000052258"/>
    </source>
</evidence>
<dbReference type="SUPFAM" id="SSF56796">
    <property type="entry name" value="Dehydroquinate synthase-like"/>
    <property type="match status" value="1"/>
</dbReference>
<gene>
    <name evidence="7" type="ORF">X560_2454</name>
</gene>
<feature type="binding site" evidence="5">
    <location>
        <position position="128"/>
    </location>
    <ligand>
        <name>NAD(+)</name>
        <dbReference type="ChEBI" id="CHEBI:57540"/>
    </ligand>
</feature>
<feature type="binding site" evidence="4">
    <location>
        <position position="172"/>
    </location>
    <ligand>
        <name>glycerol</name>
        <dbReference type="ChEBI" id="CHEBI:17754"/>
    </ligand>
</feature>
<dbReference type="OrthoDB" id="5198708at2"/>
<feature type="domain" description="Alcohol dehydrogenase iron-type/glycerol dehydrogenase GldA" evidence="6">
    <location>
        <begin position="11"/>
        <end position="136"/>
    </location>
</feature>
<feature type="binding site" evidence="5">
    <location>
        <position position="126"/>
    </location>
    <ligand>
        <name>NAD(+)</name>
        <dbReference type="ChEBI" id="CHEBI:57540"/>
    </ligand>
</feature>
<proteinExistence type="inferred from homology"/>
<evidence type="ECO:0000313" key="7">
    <source>
        <dbReference type="EMBL" id="KMT58013.1"/>
    </source>
</evidence>
<keyword evidence="5" id="KW-0520">NAD</keyword>
<dbReference type="EMBL" id="AZHO01000035">
    <property type="protein sequence ID" value="KMT58013.1"/>
    <property type="molecule type" value="Genomic_DNA"/>
</dbReference>
<keyword evidence="2 4" id="KW-0479">Metal-binding</keyword>
<dbReference type="PIRSF" id="PIRSF000112">
    <property type="entry name" value="Glycerol_dehydrogenase"/>
    <property type="match status" value="1"/>
</dbReference>
<dbReference type="Gene3D" id="1.20.1090.10">
    <property type="entry name" value="Dehydroquinate synthase-like - alpha domain"/>
    <property type="match status" value="1"/>
</dbReference>
<evidence type="ECO:0000259" key="6">
    <source>
        <dbReference type="Pfam" id="PF00465"/>
    </source>
</evidence>
<dbReference type="Proteomes" id="UP000052258">
    <property type="component" value="Unassembled WGS sequence"/>
</dbReference>
<dbReference type="InterPro" id="IPR018211">
    <property type="entry name" value="ADH_Fe_CS"/>
</dbReference>
<keyword evidence="3" id="KW-0560">Oxidoreductase</keyword>
<feature type="binding site" evidence="4">
    <location>
        <position position="273"/>
    </location>
    <ligand>
        <name>glycerol</name>
        <dbReference type="ChEBI" id="CHEBI:17754"/>
    </ligand>
</feature>
<comment type="caution">
    <text evidence="7">The sequence shown here is derived from an EMBL/GenBank/DDBJ whole genome shotgun (WGS) entry which is preliminary data.</text>
</comment>
<dbReference type="PATRIC" id="fig|1430899.3.peg.2506"/>
<sequence>MVEKLIVRGAPQEYECHTGAWATLPEHLKRRHLKRILVLHGLKSWEVAKDKFPDLPDVFVRFERYNGECTYEERDRTVDLVRDNDFQAIVVVGGGKLTDLAKASAHILRIPVLILPTLAATCAAATPLSVMYDQNGAMIRYDVFPESNALVLIEPEIILHSPIELMIAGIGDTLAKWYEADVIISQLEKPPVEVEIAYFAASKCRENLLKLSLQAIRSMETKELNEAFIQVVETNILVAGMVGGFGDRYGRTAGAHSIHDALTIIPETHHILHGNKVAYGVFVQLVLEDRLDEIERLLPFYSALGLPTSLMDMLKAPLSLDSLKAVSIRATEEGETIHMMKGPITAEKVERAMQELENYQIEKRVRH</sequence>
<organism evidence="7 8">
    <name type="scientific">Listeria fleischmannii 1991</name>
    <dbReference type="NCBI Taxonomy" id="1430899"/>
    <lineage>
        <taxon>Bacteria</taxon>
        <taxon>Bacillati</taxon>
        <taxon>Bacillota</taxon>
        <taxon>Bacilli</taxon>
        <taxon>Bacillales</taxon>
        <taxon>Listeriaceae</taxon>
        <taxon>Listeria</taxon>
    </lineage>
</organism>
<dbReference type="RefSeq" id="WP_007473641.1">
    <property type="nucleotide sequence ID" value="NZ_KQ130621.1"/>
</dbReference>
<name>A0A0J8GB55_9LIST</name>
<protein>
    <submittedName>
        <fullName evidence="7">Glycerol dehydrogenase</fullName>
    </submittedName>
</protein>
<dbReference type="AlphaFoldDB" id="A0A0J8GB55"/>